<name>A0A840P022_9ACTN</name>
<organism evidence="10 11">
    <name type="scientific">Thermocatellispora tengchongensis</name>
    <dbReference type="NCBI Taxonomy" id="1073253"/>
    <lineage>
        <taxon>Bacteria</taxon>
        <taxon>Bacillati</taxon>
        <taxon>Actinomycetota</taxon>
        <taxon>Actinomycetes</taxon>
        <taxon>Streptosporangiales</taxon>
        <taxon>Streptosporangiaceae</taxon>
        <taxon>Thermocatellispora</taxon>
    </lineage>
</organism>
<keyword evidence="11" id="KW-1185">Reference proteome</keyword>
<dbReference type="RefSeq" id="WP_185047468.1">
    <property type="nucleotide sequence ID" value="NZ_BAABIX010000006.1"/>
</dbReference>
<evidence type="ECO:0000256" key="3">
    <source>
        <dbReference type="ARBA" id="ARBA00022692"/>
    </source>
</evidence>
<keyword evidence="7 8" id="KW-0472">Membrane</keyword>
<keyword evidence="5 8" id="KW-1133">Transmembrane helix</keyword>
<dbReference type="AlphaFoldDB" id="A0A840P022"/>
<evidence type="ECO:0000313" key="10">
    <source>
        <dbReference type="EMBL" id="MBB5130607.1"/>
    </source>
</evidence>
<dbReference type="EMBL" id="JACHGN010000001">
    <property type="protein sequence ID" value="MBB5130607.1"/>
    <property type="molecule type" value="Genomic_DNA"/>
</dbReference>
<evidence type="ECO:0000313" key="11">
    <source>
        <dbReference type="Proteomes" id="UP000578449"/>
    </source>
</evidence>
<evidence type="ECO:0000256" key="8">
    <source>
        <dbReference type="SAM" id="Phobius"/>
    </source>
</evidence>
<protein>
    <recommendedName>
        <fullName evidence="9">Pycsar effector protein domain-containing protein</fullName>
    </recommendedName>
</protein>
<dbReference type="Pfam" id="PF18967">
    <property type="entry name" value="PycTM"/>
    <property type="match status" value="1"/>
</dbReference>
<comment type="subcellular location">
    <subcellularLocation>
        <location evidence="1">Cell membrane</location>
    </subcellularLocation>
</comment>
<feature type="transmembrane region" description="Helical" evidence="8">
    <location>
        <begin position="67"/>
        <end position="91"/>
    </location>
</feature>
<proteinExistence type="predicted"/>
<accession>A0A840P022</accession>
<comment type="caution">
    <text evidence="10">The sequence shown here is derived from an EMBL/GenBank/DDBJ whole genome shotgun (WGS) entry which is preliminary data.</text>
</comment>
<evidence type="ECO:0000256" key="6">
    <source>
        <dbReference type="ARBA" id="ARBA00023118"/>
    </source>
</evidence>
<feature type="domain" description="Pycsar effector protein" evidence="9">
    <location>
        <begin position="20"/>
        <end position="163"/>
    </location>
</feature>
<evidence type="ECO:0000256" key="4">
    <source>
        <dbReference type="ARBA" id="ARBA00022741"/>
    </source>
</evidence>
<dbReference type="Proteomes" id="UP000578449">
    <property type="component" value="Unassembled WGS sequence"/>
</dbReference>
<keyword evidence="3 8" id="KW-0812">Transmembrane</keyword>
<keyword evidence="6" id="KW-0051">Antiviral defense</keyword>
<sequence>MRSTKGHAEPDVTREDVAEAAAAVANFQNYVQHAEGKVNVLVVVHAGAVATVASQAGAGGLAEAGPVVAGVGLGLLGLFVLGVLISGYHLLRAIRPELRSPDRPSRYGITGVRQVTGGTPADRVAEAWSLARLLAGIAQRKHAHVARAIPWTGLALVSAVLWTTLNAAPI</sequence>
<feature type="transmembrane region" description="Helical" evidence="8">
    <location>
        <begin position="148"/>
        <end position="168"/>
    </location>
</feature>
<evidence type="ECO:0000256" key="7">
    <source>
        <dbReference type="ARBA" id="ARBA00023136"/>
    </source>
</evidence>
<evidence type="ECO:0000256" key="1">
    <source>
        <dbReference type="ARBA" id="ARBA00004236"/>
    </source>
</evidence>
<evidence type="ECO:0000256" key="2">
    <source>
        <dbReference type="ARBA" id="ARBA00022475"/>
    </source>
</evidence>
<dbReference type="InterPro" id="IPR043760">
    <property type="entry name" value="PycTM_dom"/>
</dbReference>
<reference evidence="10 11" key="1">
    <citation type="submission" date="2020-08" db="EMBL/GenBank/DDBJ databases">
        <title>Genomic Encyclopedia of Type Strains, Phase IV (KMG-IV): sequencing the most valuable type-strain genomes for metagenomic binning, comparative biology and taxonomic classification.</title>
        <authorList>
            <person name="Goeker M."/>
        </authorList>
    </citation>
    <scope>NUCLEOTIDE SEQUENCE [LARGE SCALE GENOMIC DNA]</scope>
    <source>
        <strain evidence="10 11">DSM 45615</strain>
    </source>
</reference>
<keyword evidence="4" id="KW-0547">Nucleotide-binding</keyword>
<keyword evidence="2" id="KW-1003">Cell membrane</keyword>
<evidence type="ECO:0000256" key="5">
    <source>
        <dbReference type="ARBA" id="ARBA00022989"/>
    </source>
</evidence>
<gene>
    <name evidence="10" type="ORF">HNP84_000295</name>
</gene>
<evidence type="ECO:0000259" key="9">
    <source>
        <dbReference type="Pfam" id="PF18967"/>
    </source>
</evidence>